<dbReference type="Pfam" id="PF07318">
    <property type="entry name" value="DUF1464"/>
    <property type="match status" value="1"/>
</dbReference>
<accession>A0A455SY00</accession>
<dbReference type="EMBL" id="AP019377">
    <property type="protein sequence ID" value="BBH92446.1"/>
    <property type="molecule type" value="Genomic_DNA"/>
</dbReference>
<gene>
    <name evidence="1" type="ORF">KTA_06450</name>
</gene>
<reference evidence="1" key="1">
    <citation type="submission" date="2018-12" db="EMBL/GenBank/DDBJ databases">
        <title>Novel natural products biosynthetic potential of the class Ktedonobacteria.</title>
        <authorList>
            <person name="Zheng Y."/>
            <person name="Saitou A."/>
            <person name="Wang C.M."/>
            <person name="Toyoda A."/>
            <person name="Minakuchi Y."/>
            <person name="Sekiguchi Y."/>
            <person name="Ueda K."/>
            <person name="Takano H."/>
            <person name="Sakai Y."/>
            <person name="Yokota A."/>
            <person name="Yabe S."/>
        </authorList>
    </citation>
    <scope>NUCLEOTIDE SEQUENCE</scope>
    <source>
        <strain evidence="1">A3-2</strain>
    </source>
</reference>
<name>A0A455SY00_9CHLR</name>
<proteinExistence type="predicted"/>
<dbReference type="InterPro" id="IPR009927">
    <property type="entry name" value="DUF1464"/>
</dbReference>
<organism evidence="1">
    <name type="scientific">Thermogemmatispora argillosa</name>
    <dbReference type="NCBI Taxonomy" id="2045280"/>
    <lineage>
        <taxon>Bacteria</taxon>
        <taxon>Bacillati</taxon>
        <taxon>Chloroflexota</taxon>
        <taxon>Ktedonobacteria</taxon>
        <taxon>Thermogemmatisporales</taxon>
        <taxon>Thermogemmatisporaceae</taxon>
        <taxon>Thermogemmatispora</taxon>
    </lineage>
</organism>
<protein>
    <recommendedName>
        <fullName evidence="2">DUF1464 domain-containing protein</fullName>
    </recommendedName>
</protein>
<evidence type="ECO:0000313" key="1">
    <source>
        <dbReference type="EMBL" id="BBH92446.1"/>
    </source>
</evidence>
<dbReference type="AlphaFoldDB" id="A0A455SY00"/>
<sequence length="321" mass="35206">MGAVTMSLSIGIDYGRRSWKLCLLDEAQPPEYHCFTSPAELLASLARLCALFPEPVITLAAGNGLPLERLDRLAAEQVAALTAGYDEPAPALPSSIPAEKPASSLVQAPATSPLALTTFLETLQRLNLHSYVLPSLLHLPTVPAYRLLLERLPASPAAVCRVVTLLYRLRQRETSWPEMHFFVVEARSAYWQVLVVEDGYLTDGVHGTPREPALPLPSAAPAPSEIPFEQAYWEGLLRDLAGLLAVHHLDEVVISGRRSESLATRLGDFYQLYYFPYAPQEPRGFEAAFGAALIAAGLQHPRSLAAEVVQHLQLWRSVPVF</sequence>
<evidence type="ECO:0008006" key="2">
    <source>
        <dbReference type="Google" id="ProtNLM"/>
    </source>
</evidence>